<dbReference type="Proteomes" id="UP001430679">
    <property type="component" value="Unassembled WGS sequence"/>
</dbReference>
<evidence type="ECO:0000313" key="3">
    <source>
        <dbReference type="Proteomes" id="UP001430679"/>
    </source>
</evidence>
<protein>
    <submittedName>
        <fullName evidence="2">Uncharacterized protein</fullName>
    </submittedName>
</protein>
<keyword evidence="1" id="KW-1133">Transmembrane helix</keyword>
<keyword evidence="1" id="KW-0812">Transmembrane</keyword>
<accession>A0ABS8MDB0</accession>
<keyword evidence="1" id="KW-0472">Membrane</keyword>
<dbReference type="RefSeq" id="WP_230035460.1">
    <property type="nucleotide sequence ID" value="NZ_JAJJMM010000001.1"/>
</dbReference>
<name>A0ABS8MDB0_9FLAO</name>
<keyword evidence="3" id="KW-1185">Reference proteome</keyword>
<proteinExistence type="predicted"/>
<sequence length="166" mass="19325">MKLIGAVLNKKLHLHFVPILTILNDLFDSEKNIYQYTFTFMIMKVKKGSIGRYAIFFFTIFCGAFFMLKSENHLLLKTNNGTYSQKTDNQISNSVFNVFDIQEGLAIDDDLNQPLLDINILFEEWSAYTLNLHFYSTQPVSITSHNYSYITLPRYILFHSLRIPSC</sequence>
<evidence type="ECO:0000313" key="2">
    <source>
        <dbReference type="EMBL" id="MCC9063333.1"/>
    </source>
</evidence>
<organism evidence="2 3">
    <name type="scientific">Flavobacterium piscisymbiosum</name>
    <dbReference type="NCBI Taxonomy" id="2893753"/>
    <lineage>
        <taxon>Bacteria</taxon>
        <taxon>Pseudomonadati</taxon>
        <taxon>Bacteroidota</taxon>
        <taxon>Flavobacteriia</taxon>
        <taxon>Flavobacteriales</taxon>
        <taxon>Flavobacteriaceae</taxon>
        <taxon>Flavobacterium</taxon>
    </lineage>
</organism>
<reference evidence="2" key="1">
    <citation type="submission" date="2021-11" db="EMBL/GenBank/DDBJ databases">
        <title>Description of novel Flavobacterium species.</title>
        <authorList>
            <person name="Saticioglu I.B."/>
            <person name="Ay H."/>
            <person name="Altun S."/>
            <person name="Duman M."/>
        </authorList>
    </citation>
    <scope>NUCLEOTIDE SEQUENCE</scope>
    <source>
        <strain evidence="2">F-30</strain>
    </source>
</reference>
<dbReference type="EMBL" id="JAJJMM010000001">
    <property type="protein sequence ID" value="MCC9063333.1"/>
    <property type="molecule type" value="Genomic_DNA"/>
</dbReference>
<evidence type="ECO:0000256" key="1">
    <source>
        <dbReference type="SAM" id="Phobius"/>
    </source>
</evidence>
<comment type="caution">
    <text evidence="2">The sequence shown here is derived from an EMBL/GenBank/DDBJ whole genome shotgun (WGS) entry which is preliminary data.</text>
</comment>
<gene>
    <name evidence="2" type="ORF">LNP81_10035</name>
</gene>
<feature type="transmembrane region" description="Helical" evidence="1">
    <location>
        <begin position="50"/>
        <end position="68"/>
    </location>
</feature>